<evidence type="ECO:0000313" key="6">
    <source>
        <dbReference type="Proteomes" id="UP000233556"/>
    </source>
</evidence>
<feature type="region of interest" description="Disordered" evidence="4">
    <location>
        <begin position="54"/>
        <end position="83"/>
    </location>
</feature>
<dbReference type="GO" id="GO:0003712">
    <property type="term" value="F:transcription coregulator activity"/>
    <property type="evidence" value="ECO:0007669"/>
    <property type="project" value="TreeGrafter"/>
</dbReference>
<dbReference type="InterPro" id="IPR052435">
    <property type="entry name" value="YY1-Transcr_Regul"/>
</dbReference>
<evidence type="ECO:0000256" key="4">
    <source>
        <dbReference type="SAM" id="MobiDB-lite"/>
    </source>
</evidence>
<dbReference type="GO" id="GO:0005634">
    <property type="term" value="C:nucleus"/>
    <property type="evidence" value="ECO:0007669"/>
    <property type="project" value="TreeGrafter"/>
</dbReference>
<accession>A0A2I0T0I9</accession>
<dbReference type="Proteomes" id="UP000233556">
    <property type="component" value="Unassembled WGS sequence"/>
</dbReference>
<protein>
    <submittedName>
        <fullName evidence="5">Gon-4-like protein isoform x1</fullName>
    </submittedName>
</protein>
<keyword evidence="3" id="KW-0539">Nucleus</keyword>
<dbReference type="PANTHER" id="PTHR16088:SF3">
    <property type="entry name" value="GON-4-LIKE PROTEIN"/>
    <property type="match status" value="1"/>
</dbReference>
<gene>
    <name evidence="5" type="ORF">llap_22412</name>
</gene>
<evidence type="ECO:0000256" key="3">
    <source>
        <dbReference type="ARBA" id="ARBA00023242"/>
    </source>
</evidence>
<proteinExistence type="predicted"/>
<evidence type="ECO:0000256" key="1">
    <source>
        <dbReference type="ARBA" id="ARBA00023015"/>
    </source>
</evidence>
<reference evidence="6" key="1">
    <citation type="submission" date="2017-11" db="EMBL/GenBank/DDBJ databases">
        <authorList>
            <person name="Lima N.C."/>
            <person name="Parody-Merino A.M."/>
            <person name="Battley P.F."/>
            <person name="Fidler A.E."/>
            <person name="Prosdocimi F."/>
        </authorList>
    </citation>
    <scope>NUCLEOTIDE SEQUENCE [LARGE SCALE GENOMIC DNA]</scope>
</reference>
<sequence>MWQLLKGHDHLQDEFSIFFDHLRPSASRMGDFEEINWTEEKEYEFDGFEEVSLPDVEEEDEPPKMHVATKNKKRKEIGGQNNDKVGLGYLTSPRIWTLRKCMPVRVNVSYQET</sequence>
<dbReference type="AlphaFoldDB" id="A0A2I0T0I9"/>
<dbReference type="OrthoDB" id="6257037at2759"/>
<keyword evidence="6" id="KW-1185">Reference proteome</keyword>
<reference evidence="6" key="2">
    <citation type="submission" date="2017-12" db="EMBL/GenBank/DDBJ databases">
        <title>Genome sequence of the Bar-tailed Godwit (Limosa lapponica baueri).</title>
        <authorList>
            <person name="Lima N.C.B."/>
            <person name="Parody-Merino A.M."/>
            <person name="Battley P.F."/>
            <person name="Fidler A.E."/>
            <person name="Prosdocimi F."/>
        </authorList>
    </citation>
    <scope>NUCLEOTIDE SEQUENCE [LARGE SCALE GENOMIC DNA]</scope>
</reference>
<dbReference type="GO" id="GO:0006355">
    <property type="term" value="P:regulation of DNA-templated transcription"/>
    <property type="evidence" value="ECO:0007669"/>
    <property type="project" value="TreeGrafter"/>
</dbReference>
<dbReference type="EMBL" id="KZ529061">
    <property type="protein sequence ID" value="PKU27284.1"/>
    <property type="molecule type" value="Genomic_DNA"/>
</dbReference>
<evidence type="ECO:0000256" key="2">
    <source>
        <dbReference type="ARBA" id="ARBA00023163"/>
    </source>
</evidence>
<name>A0A2I0T0I9_LIMLA</name>
<evidence type="ECO:0000313" key="5">
    <source>
        <dbReference type="EMBL" id="PKU27284.1"/>
    </source>
</evidence>
<keyword evidence="1" id="KW-0805">Transcription regulation</keyword>
<keyword evidence="2" id="KW-0804">Transcription</keyword>
<dbReference type="PANTHER" id="PTHR16088">
    <property type="entry name" value="YY1 ASSOCIATED PROTEIN-RELATED"/>
    <property type="match status" value="1"/>
</dbReference>
<organism evidence="5 6">
    <name type="scientific">Limosa lapponica baueri</name>
    <dbReference type="NCBI Taxonomy" id="1758121"/>
    <lineage>
        <taxon>Eukaryota</taxon>
        <taxon>Metazoa</taxon>
        <taxon>Chordata</taxon>
        <taxon>Craniata</taxon>
        <taxon>Vertebrata</taxon>
        <taxon>Euteleostomi</taxon>
        <taxon>Archelosauria</taxon>
        <taxon>Archosauria</taxon>
        <taxon>Dinosauria</taxon>
        <taxon>Saurischia</taxon>
        <taxon>Theropoda</taxon>
        <taxon>Coelurosauria</taxon>
        <taxon>Aves</taxon>
        <taxon>Neognathae</taxon>
        <taxon>Neoaves</taxon>
        <taxon>Charadriiformes</taxon>
        <taxon>Scolopacidae</taxon>
        <taxon>Limosa</taxon>
    </lineage>
</organism>